<dbReference type="UniPathway" id="UPA00031">
    <property type="reaction ID" value="UER00009"/>
</dbReference>
<dbReference type="AlphaFoldDB" id="A0A6N7XMV8"/>
<keyword evidence="12" id="KW-1185">Reference proteome</keyword>
<accession>A0A6N7XMV8</accession>
<keyword evidence="7 9" id="KW-0368">Histidine biosynthesis</keyword>
<sequence>MVLLPAIDLVAGKVVRLSRGDRSKMDVYSDDPVAVARDFAASGATWVHVVDLSAAFGEDERALEANRRAISAICALGDLRVDTGGGVRSMEAIERLAQVGATRIAVGTALVRDADFAREAARRYGSLLAADVAGRDGMVRVNGWREGVGLRVDELVSSLAAMGYRHLVYTDVARDGMQSGIDDQAYRHVAQVAGFPVVASGGIASIDDVRRLAGLGSDVVEGAITGRAIYEGSLSLREALAAAAGEGDFVTKGEAHAD</sequence>
<evidence type="ECO:0000256" key="9">
    <source>
        <dbReference type="HAMAP-Rule" id="MF_01014"/>
    </source>
</evidence>
<evidence type="ECO:0000256" key="5">
    <source>
        <dbReference type="ARBA" id="ARBA00022490"/>
    </source>
</evidence>
<evidence type="ECO:0000313" key="12">
    <source>
        <dbReference type="Proteomes" id="UP000469325"/>
    </source>
</evidence>
<proteinExistence type="inferred from homology"/>
<dbReference type="GO" id="GO:0000105">
    <property type="term" value="P:L-histidine biosynthetic process"/>
    <property type="evidence" value="ECO:0007669"/>
    <property type="project" value="UniProtKB-UniRule"/>
</dbReference>
<dbReference type="Pfam" id="PF00977">
    <property type="entry name" value="His_biosynth"/>
    <property type="match status" value="1"/>
</dbReference>
<dbReference type="SUPFAM" id="SSF51366">
    <property type="entry name" value="Ribulose-phoshate binding barrel"/>
    <property type="match status" value="1"/>
</dbReference>
<evidence type="ECO:0000256" key="1">
    <source>
        <dbReference type="ARBA" id="ARBA00000901"/>
    </source>
</evidence>
<dbReference type="EC" id="5.3.1.16" evidence="9"/>
<dbReference type="Proteomes" id="UP000469325">
    <property type="component" value="Unassembled WGS sequence"/>
</dbReference>
<comment type="pathway">
    <text evidence="3 9">Amino-acid biosynthesis; L-histidine biosynthesis; L-histidine from 5-phospho-alpha-D-ribose 1-diphosphate: step 4/9.</text>
</comment>
<evidence type="ECO:0000256" key="7">
    <source>
        <dbReference type="ARBA" id="ARBA00023102"/>
    </source>
</evidence>
<dbReference type="Gene3D" id="3.20.20.70">
    <property type="entry name" value="Aldolase class I"/>
    <property type="match status" value="1"/>
</dbReference>
<dbReference type="InterPro" id="IPR044524">
    <property type="entry name" value="Isoase_HisA-like"/>
</dbReference>
<evidence type="ECO:0000256" key="6">
    <source>
        <dbReference type="ARBA" id="ARBA00022605"/>
    </source>
</evidence>
<reference evidence="11 12" key="1">
    <citation type="submission" date="2019-08" db="EMBL/GenBank/DDBJ databases">
        <title>In-depth cultivation of the pig gut microbiome towards novel bacterial diversity and tailored functional studies.</title>
        <authorList>
            <person name="Wylensek D."/>
            <person name="Hitch T.C.A."/>
            <person name="Clavel T."/>
        </authorList>
    </citation>
    <scope>NUCLEOTIDE SEQUENCE [LARGE SCALE GENOMIC DNA]</scope>
    <source>
        <strain evidence="11 12">CA-Schmier-601-WT-1</strain>
    </source>
</reference>
<gene>
    <name evidence="9" type="primary">hisA</name>
    <name evidence="11" type="ORF">FYJ68_05575</name>
</gene>
<evidence type="ECO:0000256" key="3">
    <source>
        <dbReference type="ARBA" id="ARBA00005133"/>
    </source>
</evidence>
<keyword evidence="5 9" id="KW-0963">Cytoplasm</keyword>
<dbReference type="GO" id="GO:0003949">
    <property type="term" value="F:1-(5-phosphoribosyl)-5-[(5-phosphoribosylamino)methylideneamino]imidazole-4-carboxamide isomerase activity"/>
    <property type="evidence" value="ECO:0007669"/>
    <property type="project" value="UniProtKB-UniRule"/>
</dbReference>
<dbReference type="InterPro" id="IPR006062">
    <property type="entry name" value="His_biosynth"/>
</dbReference>
<protein>
    <recommendedName>
        <fullName evidence="9">1-(5-phosphoribosyl)-5-[(5-phosphoribosylamino)methylideneamino] imidazole-4-carboxamide isomerase</fullName>
        <ecNumber evidence="9">5.3.1.16</ecNumber>
    </recommendedName>
    <alternativeName>
        <fullName evidence="9">Phosphoribosylformimino-5-aminoimidazole carboxamide ribotide isomerase</fullName>
    </alternativeName>
</protein>
<comment type="similarity">
    <text evidence="4 9 10">Belongs to the HisA/HisF family.</text>
</comment>
<evidence type="ECO:0000256" key="2">
    <source>
        <dbReference type="ARBA" id="ARBA00004496"/>
    </source>
</evidence>
<keyword evidence="6 9" id="KW-0028">Amino-acid biosynthesis</keyword>
<evidence type="ECO:0000256" key="10">
    <source>
        <dbReference type="RuleBase" id="RU003657"/>
    </source>
</evidence>
<feature type="active site" description="Proton donor" evidence="9">
    <location>
        <position position="131"/>
    </location>
</feature>
<dbReference type="PANTHER" id="PTHR43090">
    <property type="entry name" value="1-(5-PHOSPHORIBOSYL)-5-[(5-PHOSPHORIBOSYLAMINO)METHYLIDENEAMINO] IMIDAZOLE-4-CARBOXAMIDE ISOMERASE"/>
    <property type="match status" value="1"/>
</dbReference>
<dbReference type="InterPro" id="IPR013785">
    <property type="entry name" value="Aldolase_TIM"/>
</dbReference>
<dbReference type="EMBL" id="VUNC01000003">
    <property type="protein sequence ID" value="MST72578.1"/>
    <property type="molecule type" value="Genomic_DNA"/>
</dbReference>
<dbReference type="PANTHER" id="PTHR43090:SF2">
    <property type="entry name" value="1-(5-PHOSPHORIBOSYL)-5-[(5-PHOSPHORIBOSYLAMINO)METHYLIDENEAMINO] IMIDAZOLE-4-CARBOXAMIDE ISOMERASE"/>
    <property type="match status" value="1"/>
</dbReference>
<dbReference type="InterPro" id="IPR011060">
    <property type="entry name" value="RibuloseP-bd_barrel"/>
</dbReference>
<comment type="caution">
    <text evidence="11">The sequence shown here is derived from an EMBL/GenBank/DDBJ whole genome shotgun (WGS) entry which is preliminary data.</text>
</comment>
<dbReference type="GO" id="GO:0005737">
    <property type="term" value="C:cytoplasm"/>
    <property type="evidence" value="ECO:0007669"/>
    <property type="project" value="UniProtKB-SubCell"/>
</dbReference>
<dbReference type="CDD" id="cd04732">
    <property type="entry name" value="HisA"/>
    <property type="match status" value="1"/>
</dbReference>
<keyword evidence="8 9" id="KW-0413">Isomerase</keyword>
<evidence type="ECO:0000256" key="8">
    <source>
        <dbReference type="ARBA" id="ARBA00023235"/>
    </source>
</evidence>
<dbReference type="FunFam" id="3.20.20.70:FF:000009">
    <property type="entry name" value="1-(5-phosphoribosyl)-5-[(5-phosphoribosylamino)methylideneamino] imidazole-4-carboxamide isomerase"/>
    <property type="match status" value="1"/>
</dbReference>
<comment type="subcellular location">
    <subcellularLocation>
        <location evidence="2 9">Cytoplasm</location>
    </subcellularLocation>
</comment>
<comment type="catalytic activity">
    <reaction evidence="1 9">
        <text>1-(5-phospho-beta-D-ribosyl)-5-[(5-phospho-beta-D-ribosylamino)methylideneamino]imidazole-4-carboxamide = 5-[(5-phospho-1-deoxy-D-ribulos-1-ylimino)methylamino]-1-(5-phospho-beta-D-ribosyl)imidazole-4-carboxamide</text>
        <dbReference type="Rhea" id="RHEA:15469"/>
        <dbReference type="ChEBI" id="CHEBI:58435"/>
        <dbReference type="ChEBI" id="CHEBI:58525"/>
        <dbReference type="EC" id="5.3.1.16"/>
    </reaction>
</comment>
<evidence type="ECO:0000256" key="4">
    <source>
        <dbReference type="ARBA" id="ARBA00009667"/>
    </source>
</evidence>
<dbReference type="RefSeq" id="WP_154434809.1">
    <property type="nucleotide sequence ID" value="NZ_VUNC01000003.1"/>
</dbReference>
<dbReference type="HAMAP" id="MF_01014">
    <property type="entry name" value="HisA"/>
    <property type="match status" value="1"/>
</dbReference>
<name>A0A6N7XMV8_9ACTN</name>
<dbReference type="InterPro" id="IPR023016">
    <property type="entry name" value="HisA/PriA"/>
</dbReference>
<feature type="active site" description="Proton acceptor" evidence="9">
    <location>
        <position position="8"/>
    </location>
</feature>
<dbReference type="GO" id="GO:0000162">
    <property type="term" value="P:L-tryptophan biosynthetic process"/>
    <property type="evidence" value="ECO:0007669"/>
    <property type="project" value="TreeGrafter"/>
</dbReference>
<organism evidence="11 12">
    <name type="scientific">Olsenella porci</name>
    <dbReference type="NCBI Taxonomy" id="2652279"/>
    <lineage>
        <taxon>Bacteria</taxon>
        <taxon>Bacillati</taxon>
        <taxon>Actinomycetota</taxon>
        <taxon>Coriobacteriia</taxon>
        <taxon>Coriobacteriales</taxon>
        <taxon>Atopobiaceae</taxon>
        <taxon>Olsenella</taxon>
    </lineage>
</organism>
<evidence type="ECO:0000313" key="11">
    <source>
        <dbReference type="EMBL" id="MST72578.1"/>
    </source>
</evidence>